<evidence type="ECO:0000313" key="2">
    <source>
        <dbReference type="Proteomes" id="UP000784294"/>
    </source>
</evidence>
<keyword evidence="2" id="KW-1185">Reference proteome</keyword>
<dbReference type="AlphaFoldDB" id="A0A448X810"/>
<dbReference type="Proteomes" id="UP000784294">
    <property type="component" value="Unassembled WGS sequence"/>
</dbReference>
<accession>A0A448X810</accession>
<sequence>MLVRPKGGKSLWAESQIDFSPFLTIPIVSATSDFASKACSLVILDQKSTSCLSDDRYPASQASRLVSRCDVHGGVLCLDLTVDVYPSA</sequence>
<organism evidence="1 2">
    <name type="scientific">Protopolystoma xenopodis</name>
    <dbReference type="NCBI Taxonomy" id="117903"/>
    <lineage>
        <taxon>Eukaryota</taxon>
        <taxon>Metazoa</taxon>
        <taxon>Spiralia</taxon>
        <taxon>Lophotrochozoa</taxon>
        <taxon>Platyhelminthes</taxon>
        <taxon>Monogenea</taxon>
        <taxon>Polyopisthocotylea</taxon>
        <taxon>Polystomatidea</taxon>
        <taxon>Polystomatidae</taxon>
        <taxon>Protopolystoma</taxon>
    </lineage>
</organism>
<name>A0A448X810_9PLAT</name>
<evidence type="ECO:0000313" key="1">
    <source>
        <dbReference type="EMBL" id="VEL30318.1"/>
    </source>
</evidence>
<gene>
    <name evidence="1" type="ORF">PXEA_LOCUS23758</name>
</gene>
<proteinExistence type="predicted"/>
<reference evidence="1" key="1">
    <citation type="submission" date="2018-11" db="EMBL/GenBank/DDBJ databases">
        <authorList>
            <consortium name="Pathogen Informatics"/>
        </authorList>
    </citation>
    <scope>NUCLEOTIDE SEQUENCE</scope>
</reference>
<protein>
    <submittedName>
        <fullName evidence="1">Uncharacterized protein</fullName>
    </submittedName>
</protein>
<dbReference type="EMBL" id="CAAALY010111249">
    <property type="protein sequence ID" value="VEL30318.1"/>
    <property type="molecule type" value="Genomic_DNA"/>
</dbReference>
<comment type="caution">
    <text evidence="1">The sequence shown here is derived from an EMBL/GenBank/DDBJ whole genome shotgun (WGS) entry which is preliminary data.</text>
</comment>